<evidence type="ECO:0000256" key="2">
    <source>
        <dbReference type="ARBA" id="ARBA00023043"/>
    </source>
</evidence>
<dbReference type="Pfam" id="PF00023">
    <property type="entry name" value="Ank"/>
    <property type="match status" value="1"/>
</dbReference>
<name>A0A9W8QDC2_AKAMU</name>
<dbReference type="PANTHER" id="PTHR24198">
    <property type="entry name" value="ANKYRIN REPEAT AND PROTEIN KINASE DOMAIN-CONTAINING PROTEIN"/>
    <property type="match status" value="1"/>
</dbReference>
<reference evidence="4" key="1">
    <citation type="journal article" date="2023" name="Access Microbiol">
        <title>De-novo genome assembly for Akanthomyces muscarius, a biocontrol agent of insect agricultural pests.</title>
        <authorList>
            <person name="Erdos Z."/>
            <person name="Studholme D.J."/>
            <person name="Raymond B."/>
            <person name="Sharma M."/>
        </authorList>
    </citation>
    <scope>NUCLEOTIDE SEQUENCE</scope>
    <source>
        <strain evidence="4">Ve6</strain>
    </source>
</reference>
<dbReference type="PANTHER" id="PTHR24198:SF165">
    <property type="entry name" value="ANKYRIN REPEAT-CONTAINING PROTEIN-RELATED"/>
    <property type="match status" value="1"/>
</dbReference>
<gene>
    <name evidence="4" type="ORF">LMH87_011868</name>
</gene>
<accession>A0A9W8QDC2</accession>
<dbReference type="AlphaFoldDB" id="A0A9W8QDC2"/>
<evidence type="ECO:0000256" key="3">
    <source>
        <dbReference type="PROSITE-ProRule" id="PRU00023"/>
    </source>
</evidence>
<dbReference type="PROSITE" id="PS50297">
    <property type="entry name" value="ANK_REP_REGION"/>
    <property type="match status" value="3"/>
</dbReference>
<keyword evidence="2 3" id="KW-0040">ANK repeat</keyword>
<feature type="repeat" description="ANK" evidence="3">
    <location>
        <begin position="280"/>
        <end position="312"/>
    </location>
</feature>
<feature type="repeat" description="ANK" evidence="3">
    <location>
        <begin position="102"/>
        <end position="134"/>
    </location>
</feature>
<evidence type="ECO:0008006" key="6">
    <source>
        <dbReference type="Google" id="ProtNLM"/>
    </source>
</evidence>
<dbReference type="PROSITE" id="PS50088">
    <property type="entry name" value="ANK_REPEAT"/>
    <property type="match status" value="3"/>
</dbReference>
<dbReference type="Proteomes" id="UP001144673">
    <property type="component" value="Chromosome 4"/>
</dbReference>
<evidence type="ECO:0000256" key="1">
    <source>
        <dbReference type="ARBA" id="ARBA00022737"/>
    </source>
</evidence>
<evidence type="ECO:0000313" key="5">
    <source>
        <dbReference type="Proteomes" id="UP001144673"/>
    </source>
</evidence>
<proteinExistence type="predicted"/>
<dbReference type="Pfam" id="PF12796">
    <property type="entry name" value="Ank_2"/>
    <property type="match status" value="2"/>
</dbReference>
<keyword evidence="1" id="KW-0677">Repeat</keyword>
<comment type="caution">
    <text evidence="4">The sequence shown here is derived from an EMBL/GenBank/DDBJ whole genome shotgun (WGS) entry which is preliminary data.</text>
</comment>
<dbReference type="SMART" id="SM00248">
    <property type="entry name" value="ANK"/>
    <property type="match status" value="7"/>
</dbReference>
<dbReference type="GO" id="GO:0005737">
    <property type="term" value="C:cytoplasm"/>
    <property type="evidence" value="ECO:0007669"/>
    <property type="project" value="TreeGrafter"/>
</dbReference>
<organism evidence="4 5">
    <name type="scientific">Akanthomyces muscarius</name>
    <name type="common">Entomopathogenic fungus</name>
    <name type="synonym">Lecanicillium muscarium</name>
    <dbReference type="NCBI Taxonomy" id="2231603"/>
    <lineage>
        <taxon>Eukaryota</taxon>
        <taxon>Fungi</taxon>
        <taxon>Dikarya</taxon>
        <taxon>Ascomycota</taxon>
        <taxon>Pezizomycotina</taxon>
        <taxon>Sordariomycetes</taxon>
        <taxon>Hypocreomycetidae</taxon>
        <taxon>Hypocreales</taxon>
        <taxon>Cordycipitaceae</taxon>
        <taxon>Akanthomyces</taxon>
    </lineage>
</organism>
<dbReference type="KEGG" id="amus:LMH87_011868"/>
<dbReference type="EMBL" id="JAJHUN010000009">
    <property type="protein sequence ID" value="KAJ4151153.1"/>
    <property type="molecule type" value="Genomic_DNA"/>
</dbReference>
<sequence>MLRKQVAGLLSAIHDGNYNEVTALLLKYGIQLSSSDLQRPLQIAIEKGNVSLAKKWIDAGADVQMCLRGPYGDSIMAAAVATGSPDFCALLIESHADLEGDRGTHALLVAASNNDLRMLEYLLSKGANPNWDNPCEPNRLSPVAKVFEPCCPADRWPEVRQSREKIFSVLLQHGAKLKGVAFPGHVCSMPLRMLQRLCEYGWEVNRRLPEKDSLLQYATEDQMEDVVELLLDTDADINAPPAPTRGNTALQIAVSKRNVRLVKLFLSKGADVNGPPSPEHGATALQRAVMVGSMPIFVLLLENGADVNAPAALIGGRTALGAAAEYGRLDMSHILSHKNKEPETLWLRCQRAAKLAASHGFPILAREFREWKISGFDKPWERDFYAQFEVSSR</sequence>
<protein>
    <recommendedName>
        <fullName evidence="6">Ankyrin repeat protein</fullName>
    </recommendedName>
</protein>
<dbReference type="InterPro" id="IPR036770">
    <property type="entry name" value="Ankyrin_rpt-contain_sf"/>
</dbReference>
<dbReference type="Gene3D" id="1.25.40.20">
    <property type="entry name" value="Ankyrin repeat-containing domain"/>
    <property type="match status" value="2"/>
</dbReference>
<dbReference type="RefSeq" id="XP_056052867.1">
    <property type="nucleotide sequence ID" value="XM_056201079.1"/>
</dbReference>
<dbReference type="SUPFAM" id="SSF48403">
    <property type="entry name" value="Ankyrin repeat"/>
    <property type="match status" value="1"/>
</dbReference>
<keyword evidence="5" id="KW-1185">Reference proteome</keyword>
<dbReference type="GeneID" id="80899027"/>
<dbReference type="InterPro" id="IPR002110">
    <property type="entry name" value="Ankyrin_rpt"/>
</dbReference>
<evidence type="ECO:0000313" key="4">
    <source>
        <dbReference type="EMBL" id="KAJ4151153.1"/>
    </source>
</evidence>
<feature type="repeat" description="ANK" evidence="3">
    <location>
        <begin position="245"/>
        <end position="277"/>
    </location>
</feature>